<organism evidence="7 8">
    <name type="scientific">Paenirhodobacter populi</name>
    <dbReference type="NCBI Taxonomy" id="2306993"/>
    <lineage>
        <taxon>Bacteria</taxon>
        <taxon>Pseudomonadati</taxon>
        <taxon>Pseudomonadota</taxon>
        <taxon>Alphaproteobacteria</taxon>
        <taxon>Rhodobacterales</taxon>
        <taxon>Rhodobacter group</taxon>
        <taxon>Paenirhodobacter</taxon>
    </lineage>
</organism>
<evidence type="ECO:0000256" key="1">
    <source>
        <dbReference type="ARBA" id="ARBA00008366"/>
    </source>
</evidence>
<gene>
    <name evidence="7" type="ORF">D2T33_00470</name>
</gene>
<dbReference type="GO" id="GO:0016491">
    <property type="term" value="F:oxidoreductase activity"/>
    <property type="evidence" value="ECO:0007669"/>
    <property type="project" value="UniProtKB-KW"/>
</dbReference>
<evidence type="ECO:0000256" key="5">
    <source>
        <dbReference type="SAM" id="MobiDB-lite"/>
    </source>
</evidence>
<comment type="similarity">
    <text evidence="1">Belongs to the flavin oxidoreductase frp family.</text>
</comment>
<keyword evidence="4" id="KW-0560">Oxidoreductase</keyword>
<name>A0A443J4Z8_9RHOB</name>
<keyword evidence="2" id="KW-0285">Flavoprotein</keyword>
<dbReference type="InterPro" id="IPR000415">
    <property type="entry name" value="Nitroreductase-like"/>
</dbReference>
<dbReference type="InterPro" id="IPR016446">
    <property type="entry name" value="Flavin_OxRdtase_Frp"/>
</dbReference>
<reference evidence="7 8" key="2">
    <citation type="submission" date="2019-01" db="EMBL/GenBank/DDBJ databases">
        <authorList>
            <person name="Li Y."/>
        </authorList>
    </citation>
    <scope>NUCLEOTIDE SEQUENCE [LARGE SCALE GENOMIC DNA]</scope>
    <source>
        <strain evidence="7 8">2D-5</strain>
    </source>
</reference>
<dbReference type="CDD" id="cd02146">
    <property type="entry name" value="NfsA-like"/>
    <property type="match status" value="1"/>
</dbReference>
<dbReference type="Pfam" id="PF00881">
    <property type="entry name" value="Nitroreductase"/>
    <property type="match status" value="1"/>
</dbReference>
<sequence length="313" mass="33989">MPAASLCPAMGSRHSHAVSPRRRIHPQQPRTLPALQRNPDMTTQTSHDALDRRYGGLQPAIDLPLTPTIELMLRHRSVRSYQDRPLAPGVLEALIAAGQSAATSSNMQAVSVIAVQDAERRGRLSRAASGQAFVAQAPVVLCFVIDQSRPARIGRAIGADLFALPMLDSFIAGISDCAIFAQTVALAAESMGLGTCFVGNLRNDPEFIAQELNLPPQAFVVFGLCVGYERPPETGIRPRLPQSVVLHHETYSDAGEAEDLARYDAVFSAHETAQGRPAATWTGRHRDRFASTVYLAGRDRLRRILAQLGFPLQ</sequence>
<dbReference type="Proteomes" id="UP000285710">
    <property type="component" value="Unassembled WGS sequence"/>
</dbReference>
<evidence type="ECO:0000256" key="3">
    <source>
        <dbReference type="ARBA" id="ARBA00022643"/>
    </source>
</evidence>
<evidence type="ECO:0000256" key="4">
    <source>
        <dbReference type="ARBA" id="ARBA00023002"/>
    </source>
</evidence>
<evidence type="ECO:0000256" key="2">
    <source>
        <dbReference type="ARBA" id="ARBA00022630"/>
    </source>
</evidence>
<dbReference type="Gene3D" id="3.40.109.10">
    <property type="entry name" value="NADH Oxidase"/>
    <property type="match status" value="1"/>
</dbReference>
<keyword evidence="8" id="KW-1185">Reference proteome</keyword>
<dbReference type="InterPro" id="IPR029479">
    <property type="entry name" value="Nitroreductase"/>
</dbReference>
<dbReference type="EMBL" id="SAUW01000001">
    <property type="protein sequence ID" value="RWR15386.1"/>
    <property type="molecule type" value="Genomic_DNA"/>
</dbReference>
<feature type="region of interest" description="Disordered" evidence="5">
    <location>
        <begin position="1"/>
        <end position="46"/>
    </location>
</feature>
<evidence type="ECO:0000313" key="7">
    <source>
        <dbReference type="EMBL" id="RWR15386.1"/>
    </source>
</evidence>
<dbReference type="AlphaFoldDB" id="A0A443J4Z8"/>
<feature type="domain" description="Nitroreductase" evidence="6">
    <location>
        <begin position="74"/>
        <end position="228"/>
    </location>
</feature>
<dbReference type="PANTHER" id="PTHR43425:SF2">
    <property type="entry name" value="OXYGEN-INSENSITIVE NADPH NITROREDUCTASE"/>
    <property type="match status" value="1"/>
</dbReference>
<proteinExistence type="inferred from homology"/>
<keyword evidence="3" id="KW-0288">FMN</keyword>
<evidence type="ECO:0000259" key="6">
    <source>
        <dbReference type="Pfam" id="PF00881"/>
    </source>
</evidence>
<protein>
    <submittedName>
        <fullName evidence="7">NADPH-dependent oxidoreductase</fullName>
    </submittedName>
</protein>
<accession>A0A443J4Z8</accession>
<comment type="caution">
    <text evidence="7">The sequence shown here is derived from an EMBL/GenBank/DDBJ whole genome shotgun (WGS) entry which is preliminary data.</text>
</comment>
<feature type="compositionally biased region" description="Basic residues" evidence="5">
    <location>
        <begin position="13"/>
        <end position="25"/>
    </location>
</feature>
<dbReference type="SUPFAM" id="SSF55469">
    <property type="entry name" value="FMN-dependent nitroreductase-like"/>
    <property type="match status" value="1"/>
</dbReference>
<reference evidence="7 8" key="1">
    <citation type="submission" date="2019-01" db="EMBL/GenBank/DDBJ databases">
        <title>Sinorhodobacter populi sp. nov. isolated from the symptomatic bark tissue of Populus euramericana canker.</title>
        <authorList>
            <person name="Xu G."/>
        </authorList>
    </citation>
    <scope>NUCLEOTIDE SEQUENCE [LARGE SCALE GENOMIC DNA]</scope>
    <source>
        <strain evidence="7 8">2D-5</strain>
    </source>
</reference>
<evidence type="ECO:0000313" key="8">
    <source>
        <dbReference type="Proteomes" id="UP000285710"/>
    </source>
</evidence>
<dbReference type="PANTHER" id="PTHR43425">
    <property type="entry name" value="OXYGEN-INSENSITIVE NADPH NITROREDUCTASE"/>
    <property type="match status" value="1"/>
</dbReference>